<organism evidence="1 2">
    <name type="scientific">Pistacia atlantica</name>
    <dbReference type="NCBI Taxonomy" id="434234"/>
    <lineage>
        <taxon>Eukaryota</taxon>
        <taxon>Viridiplantae</taxon>
        <taxon>Streptophyta</taxon>
        <taxon>Embryophyta</taxon>
        <taxon>Tracheophyta</taxon>
        <taxon>Spermatophyta</taxon>
        <taxon>Magnoliopsida</taxon>
        <taxon>eudicotyledons</taxon>
        <taxon>Gunneridae</taxon>
        <taxon>Pentapetalae</taxon>
        <taxon>rosids</taxon>
        <taxon>malvids</taxon>
        <taxon>Sapindales</taxon>
        <taxon>Anacardiaceae</taxon>
        <taxon>Pistacia</taxon>
    </lineage>
</organism>
<name>A0ACC1AWL8_9ROSI</name>
<keyword evidence="2" id="KW-1185">Reference proteome</keyword>
<sequence>MVMEAAQASVGLLNWWVLDKKPGHVVVFAMCRLSSSDLDSAMYGGAV</sequence>
<evidence type="ECO:0000313" key="1">
    <source>
        <dbReference type="EMBL" id="KAJ0091086.1"/>
    </source>
</evidence>
<comment type="caution">
    <text evidence="1">The sequence shown here is derived from an EMBL/GenBank/DDBJ whole genome shotgun (WGS) entry which is preliminary data.</text>
</comment>
<protein>
    <submittedName>
        <fullName evidence="1">Uncharacterized protein</fullName>
    </submittedName>
</protein>
<gene>
    <name evidence="1" type="ORF">Patl1_12469</name>
</gene>
<dbReference type="EMBL" id="CM047904">
    <property type="protein sequence ID" value="KAJ0091086.1"/>
    <property type="molecule type" value="Genomic_DNA"/>
</dbReference>
<reference evidence="2" key="1">
    <citation type="journal article" date="2023" name="G3 (Bethesda)">
        <title>Genome assembly and association tests identify interacting loci associated with vigor, precocity, and sex in interspecific pistachio rootstocks.</title>
        <authorList>
            <person name="Palmer W."/>
            <person name="Jacygrad E."/>
            <person name="Sagayaradj S."/>
            <person name="Cavanaugh K."/>
            <person name="Han R."/>
            <person name="Bertier L."/>
            <person name="Beede B."/>
            <person name="Kafkas S."/>
            <person name="Golino D."/>
            <person name="Preece J."/>
            <person name="Michelmore R."/>
        </authorList>
    </citation>
    <scope>NUCLEOTIDE SEQUENCE [LARGE SCALE GENOMIC DNA]</scope>
</reference>
<accession>A0ACC1AWL8</accession>
<dbReference type="Proteomes" id="UP001164250">
    <property type="component" value="Chromosome 8"/>
</dbReference>
<proteinExistence type="predicted"/>
<evidence type="ECO:0000313" key="2">
    <source>
        <dbReference type="Proteomes" id="UP001164250"/>
    </source>
</evidence>